<sequence>DTRTFLPFLDYIEDNFFELPNYIVADAGYGSEQNYEDVLDNRERTPLITYNQYRREKKIKFKNDLFNFYNWDYDEVNDLFICPNNKQVTFRYESQRTDRYGFTRTFKVYECEDCTG</sequence>
<accession>A0A4Y8I9S3</accession>
<feature type="non-terminal residue" evidence="1">
    <location>
        <position position="1"/>
    </location>
</feature>
<protein>
    <submittedName>
        <fullName evidence="1">IS5/IS1182 family transposase</fullName>
    </submittedName>
</protein>
<organism evidence="1 2">
    <name type="scientific">Filobacillus milosensis</name>
    <dbReference type="NCBI Taxonomy" id="94137"/>
    <lineage>
        <taxon>Bacteria</taxon>
        <taxon>Bacillati</taxon>
        <taxon>Bacillota</taxon>
        <taxon>Bacilli</taxon>
        <taxon>Bacillales</taxon>
        <taxon>Bacillaceae</taxon>
        <taxon>Filobacillus</taxon>
    </lineage>
</organism>
<evidence type="ECO:0000313" key="1">
    <source>
        <dbReference type="EMBL" id="TFB12586.1"/>
    </source>
</evidence>
<feature type="non-terminal residue" evidence="1">
    <location>
        <position position="116"/>
    </location>
</feature>
<dbReference type="OrthoDB" id="2236403at2"/>
<comment type="caution">
    <text evidence="1">The sequence shown here is derived from an EMBL/GenBank/DDBJ whole genome shotgun (WGS) entry which is preliminary data.</text>
</comment>
<keyword evidence="2" id="KW-1185">Reference proteome</keyword>
<dbReference type="AlphaFoldDB" id="A0A4Y8I9S3"/>
<evidence type="ECO:0000313" key="2">
    <source>
        <dbReference type="Proteomes" id="UP000297975"/>
    </source>
</evidence>
<dbReference type="EMBL" id="SOPW01000064">
    <property type="protein sequence ID" value="TFB12586.1"/>
    <property type="molecule type" value="Genomic_DNA"/>
</dbReference>
<name>A0A4Y8I9S3_9BACI</name>
<dbReference type="Proteomes" id="UP000297975">
    <property type="component" value="Unassembled WGS sequence"/>
</dbReference>
<proteinExistence type="predicted"/>
<dbReference type="PANTHER" id="PTHR33408:SF2">
    <property type="entry name" value="TRANSPOSASE DDE DOMAIN-CONTAINING PROTEIN"/>
    <property type="match status" value="1"/>
</dbReference>
<dbReference type="PANTHER" id="PTHR33408">
    <property type="entry name" value="TRANSPOSASE"/>
    <property type="match status" value="1"/>
</dbReference>
<reference evidence="1 2" key="1">
    <citation type="submission" date="2019-03" db="EMBL/GenBank/DDBJ databases">
        <authorList>
            <person name="He R.-H."/>
        </authorList>
    </citation>
    <scope>NUCLEOTIDE SEQUENCE [LARGE SCALE GENOMIC DNA]</scope>
    <source>
        <strain evidence="2">SH 714</strain>
    </source>
</reference>
<gene>
    <name evidence="1" type="ORF">E3U55_17185</name>
</gene>